<feature type="binding site" evidence="14">
    <location>
        <position position="32"/>
    </location>
    <ligand>
        <name>GTP</name>
        <dbReference type="ChEBI" id="CHEBI:37565"/>
    </ligand>
</feature>
<dbReference type="GO" id="GO:0005789">
    <property type="term" value="C:endoplasmic reticulum membrane"/>
    <property type="evidence" value="ECO:0007669"/>
    <property type="project" value="UniProtKB-SubCell"/>
</dbReference>
<evidence type="ECO:0000256" key="4">
    <source>
        <dbReference type="ARBA" id="ARBA00022448"/>
    </source>
</evidence>
<feature type="binding site" evidence="14">
    <location>
        <position position="33"/>
    </location>
    <ligand>
        <name>GTP</name>
        <dbReference type="ChEBI" id="CHEBI:37565"/>
    </ligand>
</feature>
<evidence type="ECO:0000256" key="13">
    <source>
        <dbReference type="PIRSR" id="PIRSR606687-1"/>
    </source>
</evidence>
<evidence type="ECO:0000256" key="2">
    <source>
        <dbReference type="ARBA" id="ARBA00004406"/>
    </source>
</evidence>
<dbReference type="SMART" id="SM00178">
    <property type="entry name" value="SAR"/>
    <property type="match status" value="1"/>
</dbReference>
<feature type="binding site" evidence="13">
    <location>
        <position position="29"/>
    </location>
    <ligand>
        <name>Mg(2+)</name>
        <dbReference type="ChEBI" id="CHEBI:18420"/>
    </ligand>
</feature>
<feature type="binding site" evidence="15">
    <location>
        <begin position="27"/>
        <end position="34"/>
    </location>
    <ligand>
        <name>GTP</name>
        <dbReference type="ChEBI" id="CHEBI:37565"/>
    </ligand>
</feature>
<dbReference type="GO" id="GO:0006886">
    <property type="term" value="P:intracellular protein transport"/>
    <property type="evidence" value="ECO:0007669"/>
    <property type="project" value="InterPro"/>
</dbReference>
<dbReference type="InterPro" id="IPR006687">
    <property type="entry name" value="Small_GTPase_SAR1"/>
</dbReference>
<evidence type="ECO:0000256" key="8">
    <source>
        <dbReference type="ARBA" id="ARBA00022892"/>
    </source>
</evidence>
<accession>A0A7S0YYX9</accession>
<dbReference type="FunFam" id="3.40.50.300:FF:000161">
    <property type="entry name" value="Small COPII coat GTPase"/>
    <property type="match status" value="1"/>
</dbReference>
<keyword evidence="10 17" id="KW-0333">Golgi apparatus</keyword>
<feature type="binding site" evidence="16">
    <location>
        <position position="51"/>
    </location>
    <ligand>
        <name>Mg(2+)</name>
        <dbReference type="ChEBI" id="CHEBI:18420"/>
    </ligand>
</feature>
<dbReference type="GO" id="GO:0003924">
    <property type="term" value="F:GTPase activity"/>
    <property type="evidence" value="ECO:0007669"/>
    <property type="project" value="InterPro"/>
</dbReference>
<feature type="binding site" evidence="14">
    <location>
        <position position="35"/>
    </location>
    <ligand>
        <name>GTP</name>
        <dbReference type="ChEBI" id="CHEBI:37565"/>
    </ligand>
</feature>
<feature type="binding site" evidence="14">
    <location>
        <position position="130"/>
    </location>
    <ligand>
        <name>GTP</name>
        <dbReference type="ChEBI" id="CHEBI:37565"/>
    </ligand>
</feature>
<evidence type="ECO:0000256" key="7">
    <source>
        <dbReference type="ARBA" id="ARBA00022824"/>
    </source>
</evidence>
<reference evidence="18" key="1">
    <citation type="submission" date="2021-01" db="EMBL/GenBank/DDBJ databases">
        <authorList>
            <person name="Corre E."/>
            <person name="Pelletier E."/>
            <person name="Niang G."/>
            <person name="Scheremetjew M."/>
            <person name="Finn R."/>
            <person name="Kale V."/>
            <person name="Holt S."/>
            <person name="Cochrane G."/>
            <person name="Meng A."/>
            <person name="Brown T."/>
            <person name="Cohen L."/>
        </authorList>
    </citation>
    <scope>NUCLEOTIDE SEQUENCE</scope>
    <source>
        <strain evidence="18">CCMP443</strain>
    </source>
</reference>
<keyword evidence="8 17" id="KW-0931">ER-Golgi transport</keyword>
<evidence type="ECO:0000256" key="1">
    <source>
        <dbReference type="ARBA" id="ARBA00004395"/>
    </source>
</evidence>
<sequence>MFVMNWFNSILGWLGLANKRAKILFLGLDNAGKTTLLHMLKEKKVAQLEPTQHPHDEELTMGKLKFRVHDLGGHDVARELWSEYFTAVNAIVYLVDCNDRDRFPEAKAELDKLLSNDQLAGVPFLVLGNKIDMQRAASEPELRQALGLQHYLTGKSTRKADLPKGMRPMELYMVSVIRRMGYRDGFVWMAQYID</sequence>
<comment type="similarity">
    <text evidence="3 17">Belongs to the small GTPase superfamily. SAR1 family.</text>
</comment>
<feature type="binding site" evidence="15">
    <location>
        <position position="73"/>
    </location>
    <ligand>
        <name>GTP</name>
        <dbReference type="ChEBI" id="CHEBI:37565"/>
    </ligand>
</feature>
<evidence type="ECO:0008006" key="19">
    <source>
        <dbReference type="Google" id="ProtNLM"/>
    </source>
</evidence>
<feature type="binding site" evidence="14">
    <location>
        <position position="129"/>
    </location>
    <ligand>
        <name>GTP</name>
        <dbReference type="ChEBI" id="CHEBI:37565"/>
    </ligand>
</feature>
<evidence type="ECO:0000256" key="12">
    <source>
        <dbReference type="ARBA" id="ARBA00023136"/>
    </source>
</evidence>
<dbReference type="PANTHER" id="PTHR45684">
    <property type="entry name" value="RE74312P"/>
    <property type="match status" value="1"/>
</dbReference>
<dbReference type="SUPFAM" id="SSF52540">
    <property type="entry name" value="P-loop containing nucleoside triphosphate hydrolases"/>
    <property type="match status" value="1"/>
</dbReference>
<evidence type="ECO:0000256" key="5">
    <source>
        <dbReference type="ARBA" id="ARBA00022741"/>
    </source>
</evidence>
<name>A0A7S0YYX9_9CRYP</name>
<keyword evidence="7 17" id="KW-0256">Endoplasmic reticulum</keyword>
<feature type="binding site" evidence="14">
    <location>
        <position position="176"/>
    </location>
    <ligand>
        <name>GTP</name>
        <dbReference type="ChEBI" id="CHEBI:37565"/>
    </ligand>
</feature>
<evidence type="ECO:0000256" key="3">
    <source>
        <dbReference type="ARBA" id="ARBA00007507"/>
    </source>
</evidence>
<dbReference type="GO" id="GO:0005525">
    <property type="term" value="F:GTP binding"/>
    <property type="evidence" value="ECO:0007669"/>
    <property type="project" value="UniProtKB-KW"/>
</dbReference>
<dbReference type="InterPro" id="IPR006689">
    <property type="entry name" value="Small_GTPase_ARF/SAR"/>
</dbReference>
<keyword evidence="4 17" id="KW-0813">Transport</keyword>
<feature type="binding site" evidence="15">
    <location>
        <begin position="129"/>
        <end position="132"/>
    </location>
    <ligand>
        <name>GTP</name>
        <dbReference type="ChEBI" id="CHEBI:37565"/>
    </ligand>
</feature>
<dbReference type="GO" id="GO:0046872">
    <property type="term" value="F:metal ion binding"/>
    <property type="evidence" value="ECO:0007669"/>
    <property type="project" value="UniProtKB-KW"/>
</dbReference>
<evidence type="ECO:0000256" key="14">
    <source>
        <dbReference type="PIRSR" id="PIRSR606687-2"/>
    </source>
</evidence>
<evidence type="ECO:0000256" key="11">
    <source>
        <dbReference type="ARBA" id="ARBA00023134"/>
    </source>
</evidence>
<dbReference type="Pfam" id="PF00025">
    <property type="entry name" value="Arf"/>
    <property type="match status" value="1"/>
</dbReference>
<dbReference type="EMBL" id="HBFN01015069">
    <property type="protein sequence ID" value="CAD8795069.1"/>
    <property type="molecule type" value="Transcribed_RNA"/>
</dbReference>
<keyword evidence="13" id="KW-0460">Magnesium</keyword>
<feature type="binding site" evidence="14">
    <location>
        <position position="34"/>
    </location>
    <ligand>
        <name>GTP</name>
        <dbReference type="ChEBI" id="CHEBI:37565"/>
    </ligand>
</feature>
<evidence type="ECO:0000256" key="10">
    <source>
        <dbReference type="ARBA" id="ARBA00023034"/>
    </source>
</evidence>
<dbReference type="NCBIfam" id="TIGR00231">
    <property type="entry name" value="small_GTP"/>
    <property type="match status" value="1"/>
</dbReference>
<dbReference type="AlphaFoldDB" id="A0A7S0YYX9"/>
<feature type="binding site" evidence="16">
    <location>
        <position position="34"/>
    </location>
    <ligand>
        <name>Mg(2+)</name>
        <dbReference type="ChEBI" id="CHEBI:18420"/>
    </ligand>
</feature>
<keyword evidence="13" id="KW-0479">Metal-binding</keyword>
<dbReference type="PROSITE" id="PS51417">
    <property type="entry name" value="ARF"/>
    <property type="match status" value="1"/>
</dbReference>
<organism evidence="18">
    <name type="scientific">Hemiselmis tepida</name>
    <dbReference type="NCBI Taxonomy" id="464990"/>
    <lineage>
        <taxon>Eukaryota</taxon>
        <taxon>Cryptophyceae</taxon>
        <taxon>Cryptomonadales</taxon>
        <taxon>Hemiselmidaceae</taxon>
        <taxon>Hemiselmis</taxon>
    </lineage>
</organism>
<keyword evidence="5 14" id="KW-0547">Nucleotide-binding</keyword>
<evidence type="ECO:0000256" key="15">
    <source>
        <dbReference type="PIRSR" id="PIRSR606689-1"/>
    </source>
</evidence>
<dbReference type="InterPro" id="IPR027417">
    <property type="entry name" value="P-loop_NTPase"/>
</dbReference>
<feature type="binding site" evidence="14">
    <location>
        <position position="30"/>
    </location>
    <ligand>
        <name>GTP</name>
        <dbReference type="ChEBI" id="CHEBI:37565"/>
    </ligand>
</feature>
<dbReference type="Gene3D" id="3.40.50.300">
    <property type="entry name" value="P-loop containing nucleotide triphosphate hydrolases"/>
    <property type="match status" value="1"/>
</dbReference>
<keyword evidence="11 15" id="KW-0342">GTP-binding</keyword>
<keyword evidence="12" id="KW-0472">Membrane</keyword>
<dbReference type="PRINTS" id="PR00328">
    <property type="entry name" value="SAR1GTPBP"/>
</dbReference>
<evidence type="ECO:0000313" key="18">
    <source>
        <dbReference type="EMBL" id="CAD8795069.1"/>
    </source>
</evidence>
<evidence type="ECO:0000256" key="16">
    <source>
        <dbReference type="PIRSR" id="PIRSR606689-2"/>
    </source>
</evidence>
<comment type="subcellular location">
    <subcellularLocation>
        <location evidence="2">Endoplasmic reticulum membrane</location>
        <topology evidence="2">Peripheral membrane protein</topology>
    </subcellularLocation>
    <subcellularLocation>
        <location evidence="1">Golgi apparatus membrane</location>
        <topology evidence="1">Peripheral membrane protein</topology>
    </subcellularLocation>
</comment>
<dbReference type="GO" id="GO:0016192">
    <property type="term" value="P:vesicle-mediated transport"/>
    <property type="evidence" value="ECO:0007669"/>
    <property type="project" value="UniProtKB-KW"/>
</dbReference>
<dbReference type="CDD" id="cd00879">
    <property type="entry name" value="Sar1"/>
    <property type="match status" value="1"/>
</dbReference>
<keyword evidence="9 17" id="KW-0653">Protein transport</keyword>
<feature type="binding site" evidence="14">
    <location>
        <position position="132"/>
    </location>
    <ligand>
        <name>GTP</name>
        <dbReference type="ChEBI" id="CHEBI:37565"/>
    </ligand>
</feature>
<dbReference type="SMART" id="SM00177">
    <property type="entry name" value="ARF"/>
    <property type="match status" value="1"/>
</dbReference>
<proteinExistence type="inferred from homology"/>
<evidence type="ECO:0000256" key="9">
    <source>
        <dbReference type="ARBA" id="ARBA00022927"/>
    </source>
</evidence>
<protein>
    <recommendedName>
        <fullName evidence="19">Small COPII coat GTPase SAR1</fullName>
    </recommendedName>
</protein>
<dbReference type="GO" id="GO:0000139">
    <property type="term" value="C:Golgi membrane"/>
    <property type="evidence" value="ECO:0007669"/>
    <property type="project" value="UniProtKB-SubCell"/>
</dbReference>
<keyword evidence="6" id="KW-0378">Hydrolase</keyword>
<evidence type="ECO:0000256" key="6">
    <source>
        <dbReference type="ARBA" id="ARBA00022801"/>
    </source>
</evidence>
<evidence type="ECO:0000256" key="17">
    <source>
        <dbReference type="RuleBase" id="RU003926"/>
    </source>
</evidence>
<gene>
    <name evidence="18" type="ORF">HTEP1355_LOCUS8708</name>
</gene>
<dbReference type="PROSITE" id="PS51422">
    <property type="entry name" value="SAR1"/>
    <property type="match status" value="1"/>
</dbReference>
<feature type="binding site" evidence="14">
    <location>
        <position position="177"/>
    </location>
    <ligand>
        <name>GTP</name>
        <dbReference type="ChEBI" id="CHEBI:37565"/>
    </ligand>
</feature>
<dbReference type="InterPro" id="IPR005225">
    <property type="entry name" value="Small_GTP-bd"/>
</dbReference>